<keyword evidence="2" id="KW-0238">DNA-binding</keyword>
<reference evidence="5 6" key="1">
    <citation type="submission" date="2020-04" db="EMBL/GenBank/DDBJ databases">
        <authorList>
            <person name="De Canck E."/>
        </authorList>
    </citation>
    <scope>NUCLEOTIDE SEQUENCE [LARGE SCALE GENOMIC DNA]</scope>
    <source>
        <strain evidence="5 6">LMG 28138</strain>
    </source>
</reference>
<dbReference type="Gene3D" id="1.20.120.530">
    <property type="entry name" value="GntR ligand-binding domain-like"/>
    <property type="match status" value="1"/>
</dbReference>
<dbReference type="SUPFAM" id="SSF46785">
    <property type="entry name" value="Winged helix' DNA-binding domain"/>
    <property type="match status" value="1"/>
</dbReference>
<dbReference type="SMART" id="SM00895">
    <property type="entry name" value="FCD"/>
    <property type="match status" value="1"/>
</dbReference>
<dbReference type="InterPro" id="IPR000524">
    <property type="entry name" value="Tscrpt_reg_HTH_GntR"/>
</dbReference>
<dbReference type="InterPro" id="IPR036388">
    <property type="entry name" value="WH-like_DNA-bd_sf"/>
</dbReference>
<gene>
    <name evidence="5" type="primary">glaR</name>
    <name evidence="5" type="ORF">LMG28138_04032</name>
</gene>
<sequence>MSESTNTGTSPSLTADFVQSLRMEILAGTRTPGERVPLEGLRQAYGISLSPIREGLSRLVAEGLLIPVGQRGYRVAPVSLEEFIDIKTLRVDLELKALRESIRHGDESWDLSLMAALQRLRNFEQKRWLADEVDAWEERHHAFHSTLIGACQSPILIQFCKTLHDMGDRYRRVFLKAHEPDRDVTQEHLAMYQAAVDRNADVACDILRNHIERTGMNVLAVMRERADR</sequence>
<dbReference type="PANTHER" id="PTHR43537">
    <property type="entry name" value="TRANSCRIPTIONAL REGULATOR, GNTR FAMILY"/>
    <property type="match status" value="1"/>
</dbReference>
<dbReference type="InterPro" id="IPR011711">
    <property type="entry name" value="GntR_C"/>
</dbReference>
<dbReference type="GO" id="GO:0003677">
    <property type="term" value="F:DNA binding"/>
    <property type="evidence" value="ECO:0007669"/>
    <property type="project" value="UniProtKB-KW"/>
</dbReference>
<dbReference type="RefSeq" id="WP_175106577.1">
    <property type="nucleotide sequence ID" value="NZ_CADIKM010000023.1"/>
</dbReference>
<evidence type="ECO:0000313" key="5">
    <source>
        <dbReference type="EMBL" id="CAB3796261.1"/>
    </source>
</evidence>
<dbReference type="Pfam" id="PF00392">
    <property type="entry name" value="GntR"/>
    <property type="match status" value="1"/>
</dbReference>
<keyword evidence="3" id="KW-0804">Transcription</keyword>
<evidence type="ECO:0000256" key="2">
    <source>
        <dbReference type="ARBA" id="ARBA00023125"/>
    </source>
</evidence>
<protein>
    <submittedName>
        <fullName evidence="5">HTH-type transcriptional repressor GlaR</fullName>
    </submittedName>
</protein>
<dbReference type="InterPro" id="IPR036390">
    <property type="entry name" value="WH_DNA-bd_sf"/>
</dbReference>
<keyword evidence="1" id="KW-0805">Transcription regulation</keyword>
<dbReference type="PANTHER" id="PTHR43537:SF20">
    <property type="entry name" value="HTH-TYPE TRANSCRIPTIONAL REPRESSOR GLAR"/>
    <property type="match status" value="1"/>
</dbReference>
<dbReference type="InterPro" id="IPR008920">
    <property type="entry name" value="TF_FadR/GntR_C"/>
</dbReference>
<dbReference type="Gene3D" id="1.10.10.10">
    <property type="entry name" value="Winged helix-like DNA-binding domain superfamily/Winged helix DNA-binding domain"/>
    <property type="match status" value="1"/>
</dbReference>
<dbReference type="PROSITE" id="PS50949">
    <property type="entry name" value="HTH_GNTR"/>
    <property type="match status" value="1"/>
</dbReference>
<evidence type="ECO:0000256" key="1">
    <source>
        <dbReference type="ARBA" id="ARBA00023015"/>
    </source>
</evidence>
<dbReference type="SUPFAM" id="SSF48008">
    <property type="entry name" value="GntR ligand-binding domain-like"/>
    <property type="match status" value="1"/>
</dbReference>
<dbReference type="Proteomes" id="UP000494115">
    <property type="component" value="Unassembled WGS sequence"/>
</dbReference>
<keyword evidence="6" id="KW-1185">Reference proteome</keyword>
<dbReference type="Pfam" id="PF07729">
    <property type="entry name" value="FCD"/>
    <property type="match status" value="1"/>
</dbReference>
<dbReference type="SMART" id="SM00345">
    <property type="entry name" value="HTH_GNTR"/>
    <property type="match status" value="1"/>
</dbReference>
<organism evidence="5 6">
    <name type="scientific">Pararobbsia alpina</name>
    <dbReference type="NCBI Taxonomy" id="621374"/>
    <lineage>
        <taxon>Bacteria</taxon>
        <taxon>Pseudomonadati</taxon>
        <taxon>Pseudomonadota</taxon>
        <taxon>Betaproteobacteria</taxon>
        <taxon>Burkholderiales</taxon>
        <taxon>Burkholderiaceae</taxon>
        <taxon>Pararobbsia</taxon>
    </lineage>
</organism>
<evidence type="ECO:0000256" key="3">
    <source>
        <dbReference type="ARBA" id="ARBA00023163"/>
    </source>
</evidence>
<accession>A0A6S7BDG3</accession>
<dbReference type="GO" id="GO:0003700">
    <property type="term" value="F:DNA-binding transcription factor activity"/>
    <property type="evidence" value="ECO:0007669"/>
    <property type="project" value="InterPro"/>
</dbReference>
<feature type="domain" description="HTH gntR-type" evidence="4">
    <location>
        <begin position="11"/>
        <end position="78"/>
    </location>
</feature>
<evidence type="ECO:0000259" key="4">
    <source>
        <dbReference type="PROSITE" id="PS50949"/>
    </source>
</evidence>
<name>A0A6S7BDG3_9BURK</name>
<proteinExistence type="predicted"/>
<dbReference type="AlphaFoldDB" id="A0A6S7BDG3"/>
<evidence type="ECO:0000313" key="6">
    <source>
        <dbReference type="Proteomes" id="UP000494115"/>
    </source>
</evidence>
<dbReference type="EMBL" id="CADIKM010000023">
    <property type="protein sequence ID" value="CAB3796261.1"/>
    <property type="molecule type" value="Genomic_DNA"/>
</dbReference>